<dbReference type="PROSITE" id="PS00012">
    <property type="entry name" value="PHOSPHOPANTETHEINE"/>
    <property type="match status" value="1"/>
</dbReference>
<gene>
    <name evidence="4" type="ORF">CAPTEDRAFT_210260</name>
</gene>
<dbReference type="Pfam" id="PF00501">
    <property type="entry name" value="AMP-binding"/>
    <property type="match status" value="1"/>
</dbReference>
<evidence type="ECO:0000313" key="5">
    <source>
        <dbReference type="EnsemblMetazoa" id="CapteP210260"/>
    </source>
</evidence>
<dbReference type="Pfam" id="PF00550">
    <property type="entry name" value="PP-binding"/>
    <property type="match status" value="1"/>
</dbReference>
<reference evidence="4 6" key="2">
    <citation type="journal article" date="2013" name="Nature">
        <title>Insights into bilaterian evolution from three spiralian genomes.</title>
        <authorList>
            <person name="Simakov O."/>
            <person name="Marletaz F."/>
            <person name="Cho S.J."/>
            <person name="Edsinger-Gonzales E."/>
            <person name="Havlak P."/>
            <person name="Hellsten U."/>
            <person name="Kuo D.H."/>
            <person name="Larsson T."/>
            <person name="Lv J."/>
            <person name="Arendt D."/>
            <person name="Savage R."/>
            <person name="Osoegawa K."/>
            <person name="de Jong P."/>
            <person name="Grimwood J."/>
            <person name="Chapman J.A."/>
            <person name="Shapiro H."/>
            <person name="Aerts A."/>
            <person name="Otillar R.P."/>
            <person name="Terry A.Y."/>
            <person name="Boore J.L."/>
            <person name="Grigoriev I.V."/>
            <person name="Lindberg D.R."/>
            <person name="Seaver E.C."/>
            <person name="Weisblat D.A."/>
            <person name="Putnam N.H."/>
            <person name="Rokhsar D.S."/>
        </authorList>
    </citation>
    <scope>NUCLEOTIDE SEQUENCE</scope>
    <source>
        <strain evidence="4 6">I ESC-2004</strain>
    </source>
</reference>
<dbReference type="HOGENOM" id="CLU_000022_2_12_1"/>
<protein>
    <recommendedName>
        <fullName evidence="3">Carrier domain-containing protein</fullName>
    </recommendedName>
</protein>
<name>N1PB61_CAPTE</name>
<dbReference type="InterPro" id="IPR045851">
    <property type="entry name" value="AMP-bd_C_sf"/>
</dbReference>
<proteinExistence type="predicted"/>
<dbReference type="Proteomes" id="UP000014760">
    <property type="component" value="Unassembled WGS sequence"/>
</dbReference>
<dbReference type="Pfam" id="PF13193">
    <property type="entry name" value="AMP-binding_C"/>
    <property type="match status" value="1"/>
</dbReference>
<dbReference type="InterPro" id="IPR000873">
    <property type="entry name" value="AMP-dep_synth/lig_dom"/>
</dbReference>
<evidence type="ECO:0000313" key="6">
    <source>
        <dbReference type="Proteomes" id="UP000014760"/>
    </source>
</evidence>
<dbReference type="OrthoDB" id="416786at2759"/>
<dbReference type="SUPFAM" id="SSF47336">
    <property type="entry name" value="ACP-like"/>
    <property type="match status" value="1"/>
</dbReference>
<keyword evidence="1" id="KW-0596">Phosphopantetheine</keyword>
<dbReference type="InterPro" id="IPR020845">
    <property type="entry name" value="AMP-binding_CS"/>
</dbReference>
<evidence type="ECO:0000256" key="2">
    <source>
        <dbReference type="ARBA" id="ARBA00022553"/>
    </source>
</evidence>
<reference evidence="5" key="3">
    <citation type="submission" date="2015-06" db="UniProtKB">
        <authorList>
            <consortium name="EnsemblMetazoa"/>
        </authorList>
    </citation>
    <scope>IDENTIFICATION</scope>
</reference>
<dbReference type="EMBL" id="AMQN01000003">
    <property type="status" value="NOT_ANNOTATED_CDS"/>
    <property type="molecule type" value="Genomic_DNA"/>
</dbReference>
<sequence length="798" mass="89075">MSAVETSLTGDTVELPDTSIYDIFLDLIFQGRGDQILLYTEKKEFSVSDVRALAEHAASVLLHHFHEHSVQEPQVLGLMFSASVERVAYMLAIIKIGSAFVSLDPSLPPPRMKAMLNASRVHFVLASRTMAEYVPETPDVITLVDLLHDTKMSSGIPYVIPKDPLVAVLYTSGSTGAPKAVHLKAMNIINRVVWSWKEYPFAREDRCCMKSSPLFVDSLTELLTPLLRGIPILMVDRRDVIDTQVFLRRIHQGKVTRIVVVPSQLQAMLTMNAIDTSIDFLEFITMVISSGEELPVGLAKQFLQSTKNSVLCNFYGSTETTGDIASINFSSLEDIEKRSVGDHLALGKPVINTHITIKEPVETAFGVRVGEVCVSGKNISGAELEYRMGDLGFIQDNHLYYCGRNDKQIKIRGHRIDANEVEKVVYQSHPAVKQVVVVGVDTDLVAIYETEAKTYPGMLEDEILRNCGRKLPAYMMPVLFRVDAMPLQEHTGKLDKQMLKSLWKSRITCHGDNSVAAIIANVLNISQEEMKMNRSFFDLGGNSLLAVTALSKLNDHDLKISFSDFINTNSIHEIEQILSNKTEIYSNNFDRSAFTIHEFREDDEVEAFGLLAEEFTTNNPLDTAIGTTKSAFLKWMSSISQEMLADGLSFCIRETKTQRLVACCVNFDTSTVINPIAEHSAVLEINEGVEAPVRELLKEEGGRWMDSYLNAVTSSAAPDLKVRLLTLIEDEELRLAKEKGFRGIVTVNSNLVTQCLAEDYGYQLRNQIHVKSFESQGTTPFSAVDDAFFIKCMVKYLH</sequence>
<dbReference type="PROSITE" id="PS00455">
    <property type="entry name" value="AMP_BINDING"/>
    <property type="match status" value="1"/>
</dbReference>
<dbReference type="InterPro" id="IPR036736">
    <property type="entry name" value="ACP-like_sf"/>
</dbReference>
<dbReference type="PANTHER" id="PTHR44845">
    <property type="entry name" value="CARRIER DOMAIN-CONTAINING PROTEIN"/>
    <property type="match status" value="1"/>
</dbReference>
<dbReference type="STRING" id="283909.N1PB61"/>
<evidence type="ECO:0000259" key="3">
    <source>
        <dbReference type="PROSITE" id="PS50075"/>
    </source>
</evidence>
<feature type="domain" description="Carrier" evidence="3">
    <location>
        <begin position="506"/>
        <end position="582"/>
    </location>
</feature>
<keyword evidence="6" id="KW-1185">Reference proteome</keyword>
<evidence type="ECO:0000256" key="1">
    <source>
        <dbReference type="ARBA" id="ARBA00022450"/>
    </source>
</evidence>
<accession>N1PB61</accession>
<dbReference type="InterPro" id="IPR042099">
    <property type="entry name" value="ANL_N_sf"/>
</dbReference>
<dbReference type="EMBL" id="KB291798">
    <property type="protein sequence ID" value="ELU18796.1"/>
    <property type="molecule type" value="Genomic_DNA"/>
</dbReference>
<dbReference type="Gene3D" id="3.40.50.12780">
    <property type="entry name" value="N-terminal domain of ligase-like"/>
    <property type="match status" value="1"/>
</dbReference>
<dbReference type="Gene3D" id="1.10.1200.10">
    <property type="entry name" value="ACP-like"/>
    <property type="match status" value="1"/>
</dbReference>
<dbReference type="InterPro" id="IPR025110">
    <property type="entry name" value="AMP-bd_C"/>
</dbReference>
<dbReference type="PANTHER" id="PTHR44845:SF6">
    <property type="entry name" value="BETA-ALANINE-ACTIVATING ENZYME"/>
    <property type="match status" value="1"/>
</dbReference>
<organism evidence="4">
    <name type="scientific">Capitella teleta</name>
    <name type="common">Polychaete worm</name>
    <dbReference type="NCBI Taxonomy" id="283909"/>
    <lineage>
        <taxon>Eukaryota</taxon>
        <taxon>Metazoa</taxon>
        <taxon>Spiralia</taxon>
        <taxon>Lophotrochozoa</taxon>
        <taxon>Annelida</taxon>
        <taxon>Polychaeta</taxon>
        <taxon>Sedentaria</taxon>
        <taxon>Scolecida</taxon>
        <taxon>Capitellidae</taxon>
        <taxon>Capitella</taxon>
    </lineage>
</organism>
<dbReference type="OMA" id="DICAVTI"/>
<dbReference type="AlphaFoldDB" id="N1PB61"/>
<keyword evidence="2" id="KW-0597">Phosphoprotein</keyword>
<reference evidence="6" key="1">
    <citation type="submission" date="2012-12" db="EMBL/GenBank/DDBJ databases">
        <authorList>
            <person name="Hellsten U."/>
            <person name="Grimwood J."/>
            <person name="Chapman J.A."/>
            <person name="Shapiro H."/>
            <person name="Aerts A."/>
            <person name="Otillar R.P."/>
            <person name="Terry A.Y."/>
            <person name="Boore J.L."/>
            <person name="Simakov O."/>
            <person name="Marletaz F."/>
            <person name="Cho S.-J."/>
            <person name="Edsinger-Gonzales E."/>
            <person name="Havlak P."/>
            <person name="Kuo D.-H."/>
            <person name="Larsson T."/>
            <person name="Lv J."/>
            <person name="Arendt D."/>
            <person name="Savage R."/>
            <person name="Osoegawa K."/>
            <person name="de Jong P."/>
            <person name="Lindberg D.R."/>
            <person name="Seaver E.C."/>
            <person name="Weisblat D.A."/>
            <person name="Putnam N.H."/>
            <person name="Grigoriev I.V."/>
            <person name="Rokhsar D.S."/>
        </authorList>
    </citation>
    <scope>NUCLEOTIDE SEQUENCE</scope>
    <source>
        <strain evidence="6">I ESC-2004</strain>
    </source>
</reference>
<evidence type="ECO:0000313" key="4">
    <source>
        <dbReference type="EMBL" id="ELU18796.1"/>
    </source>
</evidence>
<dbReference type="PROSITE" id="PS50075">
    <property type="entry name" value="CARRIER"/>
    <property type="match status" value="1"/>
</dbReference>
<dbReference type="SUPFAM" id="SSF56801">
    <property type="entry name" value="Acetyl-CoA synthetase-like"/>
    <property type="match status" value="1"/>
</dbReference>
<dbReference type="EnsemblMetazoa" id="CapteT210260">
    <property type="protein sequence ID" value="CapteP210260"/>
    <property type="gene ID" value="CapteG210260"/>
</dbReference>
<dbReference type="InterPro" id="IPR009081">
    <property type="entry name" value="PP-bd_ACP"/>
</dbReference>
<dbReference type="Gene3D" id="3.40.630.30">
    <property type="match status" value="1"/>
</dbReference>
<dbReference type="InterPro" id="IPR006162">
    <property type="entry name" value="Ppantetheine_attach_site"/>
</dbReference>
<dbReference type="Gene3D" id="3.30.300.30">
    <property type="match status" value="1"/>
</dbReference>